<dbReference type="KEGG" id="parq:DSM112329_03929"/>
<organism evidence="1">
    <name type="scientific">Paraconexibacter sp. AEG42_29</name>
    <dbReference type="NCBI Taxonomy" id="2997339"/>
    <lineage>
        <taxon>Bacteria</taxon>
        <taxon>Bacillati</taxon>
        <taxon>Actinomycetota</taxon>
        <taxon>Thermoleophilia</taxon>
        <taxon>Solirubrobacterales</taxon>
        <taxon>Paraconexibacteraceae</taxon>
        <taxon>Paraconexibacter</taxon>
    </lineage>
</organism>
<protein>
    <submittedName>
        <fullName evidence="1">Uncharacterized protein</fullName>
    </submittedName>
</protein>
<proteinExistence type="predicted"/>
<accession>A0AAU7AZL8</accession>
<dbReference type="EMBL" id="CP114014">
    <property type="protein sequence ID" value="XAY07051.1"/>
    <property type="molecule type" value="Genomic_DNA"/>
</dbReference>
<gene>
    <name evidence="1" type="ORF">DSM112329_03929</name>
</gene>
<dbReference type="RefSeq" id="WP_354698262.1">
    <property type="nucleotide sequence ID" value="NZ_CP114014.1"/>
</dbReference>
<name>A0AAU7AZL8_9ACTN</name>
<evidence type="ECO:0000313" key="1">
    <source>
        <dbReference type="EMBL" id="XAY07051.1"/>
    </source>
</evidence>
<sequence length="193" mass="20438">MPIDRAKTARGAIAGAVAAVVWAAQQPLDKRVFDVDYDDCELLGAAVTDGAAVTPVGWALHTLNGAAFGAAYAVAAPRLPLPSWARGPAVALVESTAVWPGTAFIPSLHPRGSRFPKLWGSRNAFLQATWRHLLFGVVLGELERRLNAPDVEEVPPSYEHVVSTNGHGSIEHAMVTITPVANGAADDDDEDDE</sequence>
<reference evidence="1" key="1">
    <citation type="submission" date="2022-12" db="EMBL/GenBank/DDBJ databases">
        <title>Paraconexibacter alkalitolerans sp. nov. and Baekduia alba sp. nov., isolated from soil and emended description of the genera Paraconexibacter (Chun et al., 2020) and Baekduia (An et al., 2020).</title>
        <authorList>
            <person name="Vieira S."/>
            <person name="Huber K.J."/>
            <person name="Geppert A."/>
            <person name="Wolf J."/>
            <person name="Neumann-Schaal M."/>
            <person name="Muesken M."/>
            <person name="Overmann J."/>
        </authorList>
    </citation>
    <scope>NUCLEOTIDE SEQUENCE</scope>
    <source>
        <strain evidence="1">AEG42_29</strain>
    </source>
</reference>
<dbReference type="AlphaFoldDB" id="A0AAU7AZL8"/>